<reference evidence="2" key="1">
    <citation type="submission" date="2021-07" db="EMBL/GenBank/DDBJ databases">
        <authorList>
            <person name="Catto M.A."/>
            <person name="Jacobson A."/>
            <person name="Kennedy G."/>
            <person name="Labadie P."/>
            <person name="Hunt B.G."/>
            <person name="Srinivasan R."/>
        </authorList>
    </citation>
    <scope>NUCLEOTIDE SEQUENCE</scope>
    <source>
        <strain evidence="2">PL_HMW_Pooled</strain>
        <tissue evidence="2">Head</tissue>
    </source>
</reference>
<evidence type="ECO:0000313" key="2">
    <source>
        <dbReference type="EMBL" id="KAK3911387.1"/>
    </source>
</evidence>
<feature type="compositionally biased region" description="Low complexity" evidence="1">
    <location>
        <begin position="294"/>
        <end position="305"/>
    </location>
</feature>
<dbReference type="Proteomes" id="UP001219518">
    <property type="component" value="Unassembled WGS sequence"/>
</dbReference>
<keyword evidence="3" id="KW-1185">Reference proteome</keyword>
<comment type="caution">
    <text evidence="2">The sequence shown here is derived from an EMBL/GenBank/DDBJ whole genome shotgun (WGS) entry which is preliminary data.</text>
</comment>
<proteinExistence type="predicted"/>
<gene>
    <name evidence="2" type="ORF">KUF71_004389</name>
</gene>
<evidence type="ECO:0000256" key="1">
    <source>
        <dbReference type="SAM" id="MobiDB-lite"/>
    </source>
</evidence>
<name>A0AAE1GYH7_9NEOP</name>
<sequence length="325" mass="36443">MPQALVQLVRTRWLAWGKAVGVILSQWLELKTHFQVLSNQNDPNENECFSEPNYLFLLFVHPIATEVNRINLAFQAREAEWLRYDPGELQVTALLAELHDLVLWVARKVCRPEAVPNNEQGAVLTDAQQEMLRVSLDDPQCILPLAQVDYGPKFSIHLGTVVIDPPLLKEIQTRCRSYLIVLAKNILQVLPEHGSRLAALRHFHPEECLRRGPQRARVLQLPLYLAGNDKPSYCSQTKNRSVLIIECSQHLAPTWTSSRGSGTPYPTPTGKTTLAGKFHQPPSRSGRACGRTRGSASAPSSSSPGLRSERKASPSLMRWWSRHSA</sequence>
<protein>
    <submittedName>
        <fullName evidence="2">3-dehydroquinate synthase</fullName>
    </submittedName>
</protein>
<evidence type="ECO:0000313" key="3">
    <source>
        <dbReference type="Proteomes" id="UP001219518"/>
    </source>
</evidence>
<feature type="region of interest" description="Disordered" evidence="1">
    <location>
        <begin position="255"/>
        <end position="325"/>
    </location>
</feature>
<reference evidence="2" key="2">
    <citation type="journal article" date="2023" name="BMC Genomics">
        <title>Pest status, molecular evolution, and epigenetic factors derived from the genome assembly of Frankliniella fusca, a thysanopteran phytovirus vector.</title>
        <authorList>
            <person name="Catto M.A."/>
            <person name="Labadie P.E."/>
            <person name="Jacobson A.L."/>
            <person name="Kennedy G.G."/>
            <person name="Srinivasan R."/>
            <person name="Hunt B.G."/>
        </authorList>
    </citation>
    <scope>NUCLEOTIDE SEQUENCE</scope>
    <source>
        <strain evidence="2">PL_HMW_Pooled</strain>
    </source>
</reference>
<organism evidence="2 3">
    <name type="scientific">Frankliniella fusca</name>
    <dbReference type="NCBI Taxonomy" id="407009"/>
    <lineage>
        <taxon>Eukaryota</taxon>
        <taxon>Metazoa</taxon>
        <taxon>Ecdysozoa</taxon>
        <taxon>Arthropoda</taxon>
        <taxon>Hexapoda</taxon>
        <taxon>Insecta</taxon>
        <taxon>Pterygota</taxon>
        <taxon>Neoptera</taxon>
        <taxon>Paraneoptera</taxon>
        <taxon>Thysanoptera</taxon>
        <taxon>Terebrantia</taxon>
        <taxon>Thripoidea</taxon>
        <taxon>Thripidae</taxon>
        <taxon>Frankliniella</taxon>
    </lineage>
</organism>
<dbReference type="AlphaFoldDB" id="A0AAE1GYH7"/>
<accession>A0AAE1GYH7</accession>
<feature type="compositionally biased region" description="Low complexity" evidence="1">
    <location>
        <begin position="256"/>
        <end position="273"/>
    </location>
</feature>
<dbReference type="EMBL" id="JAHWGI010000264">
    <property type="protein sequence ID" value="KAK3911387.1"/>
    <property type="molecule type" value="Genomic_DNA"/>
</dbReference>